<dbReference type="GO" id="GO:0005829">
    <property type="term" value="C:cytosol"/>
    <property type="evidence" value="ECO:0007669"/>
    <property type="project" value="TreeGrafter"/>
</dbReference>
<dbReference type="EMBL" id="MOXJ01000004">
    <property type="protein sequence ID" value="PDO11191.1"/>
    <property type="molecule type" value="Genomic_DNA"/>
</dbReference>
<evidence type="ECO:0000256" key="15">
    <source>
        <dbReference type="ARBA" id="ARBA00048914"/>
    </source>
</evidence>
<feature type="domain" description="FAD-binding PCMH-type" evidence="17">
    <location>
        <begin position="30"/>
        <end position="195"/>
    </location>
</feature>
<evidence type="ECO:0000256" key="10">
    <source>
        <dbReference type="ARBA" id="ARBA00022960"/>
    </source>
</evidence>
<keyword evidence="9 16" id="KW-0521">NADP</keyword>
<name>A0A2A6E2C8_9BACL</name>
<comment type="cofactor">
    <cofactor evidence="1 16">
        <name>FAD</name>
        <dbReference type="ChEBI" id="CHEBI:57692"/>
    </cofactor>
</comment>
<evidence type="ECO:0000256" key="16">
    <source>
        <dbReference type="HAMAP-Rule" id="MF_00037"/>
    </source>
</evidence>
<evidence type="ECO:0000313" key="18">
    <source>
        <dbReference type="EMBL" id="PDO11191.1"/>
    </source>
</evidence>
<keyword evidence="12 16" id="KW-0560">Oxidoreductase</keyword>
<evidence type="ECO:0000256" key="14">
    <source>
        <dbReference type="ARBA" id="ARBA00023316"/>
    </source>
</evidence>
<feature type="active site" evidence="16">
    <location>
        <position position="174"/>
    </location>
</feature>
<dbReference type="Pfam" id="PF01565">
    <property type="entry name" value="FAD_binding_4"/>
    <property type="match status" value="1"/>
</dbReference>
<evidence type="ECO:0000256" key="6">
    <source>
        <dbReference type="ARBA" id="ARBA00022618"/>
    </source>
</evidence>
<dbReference type="PROSITE" id="PS51387">
    <property type="entry name" value="FAD_PCMH"/>
    <property type="match status" value="1"/>
</dbReference>
<keyword evidence="10 16" id="KW-0133">Cell shape</keyword>
<sequence>MRRVAAELRARGVSDIRLDEPLALHTTWKIGGPADLLVVPHDKRELAETVAVLRDAGVPWLVLGRGSNVLVTDKGVRGVVVKLGDGLARVRFDGVRVTAGGAVSLIKLAVVAAKRGLSGLEFASGIPGTVGGAVFMNAGAHGSDMSKVVEKAEVLTPAGVWAEWSGAELEFGYRHSRLHREPAIVTEVVFRLGPDDRREIEARMTAYRERRLRTQPFTSACAGSTFRNPPDAHAAELIEKAGLKGFRVGGAQISPLHANFIVNTGDATARDVLTLMDLIRSRVYDAFGIELVPEIVVVGER</sequence>
<comment type="subcellular location">
    <subcellularLocation>
        <location evidence="3 16">Cytoplasm</location>
    </subcellularLocation>
</comment>
<dbReference type="InterPro" id="IPR011601">
    <property type="entry name" value="MurB_C"/>
</dbReference>
<evidence type="ECO:0000256" key="8">
    <source>
        <dbReference type="ARBA" id="ARBA00022827"/>
    </source>
</evidence>
<keyword evidence="8 16" id="KW-0274">FAD</keyword>
<dbReference type="Proteomes" id="UP000243688">
    <property type="component" value="Unassembled WGS sequence"/>
</dbReference>
<evidence type="ECO:0000256" key="13">
    <source>
        <dbReference type="ARBA" id="ARBA00023306"/>
    </source>
</evidence>
<evidence type="ECO:0000256" key="1">
    <source>
        <dbReference type="ARBA" id="ARBA00001974"/>
    </source>
</evidence>
<keyword evidence="7 16" id="KW-0285">Flavoprotein</keyword>
<evidence type="ECO:0000256" key="9">
    <source>
        <dbReference type="ARBA" id="ARBA00022857"/>
    </source>
</evidence>
<dbReference type="Gene3D" id="3.30.465.10">
    <property type="match status" value="1"/>
</dbReference>
<dbReference type="PANTHER" id="PTHR21071:SF5">
    <property type="entry name" value="UDP-N-ACETYLENOLPYRUVOYLGLUCOSAMINE REDUCTASE"/>
    <property type="match status" value="1"/>
</dbReference>
<dbReference type="NCBIfam" id="NF010480">
    <property type="entry name" value="PRK13905.1"/>
    <property type="match status" value="1"/>
</dbReference>
<proteinExistence type="inferred from homology"/>
<dbReference type="Gene3D" id="3.30.43.10">
    <property type="entry name" value="Uridine Diphospho-n-acetylenolpyruvylglucosamine Reductase, domain 2"/>
    <property type="match status" value="1"/>
</dbReference>
<feature type="active site" evidence="16">
    <location>
        <position position="294"/>
    </location>
</feature>
<dbReference type="EC" id="1.3.1.98" evidence="16"/>
<dbReference type="HAMAP" id="MF_00037">
    <property type="entry name" value="MurB"/>
    <property type="match status" value="1"/>
</dbReference>
<evidence type="ECO:0000256" key="5">
    <source>
        <dbReference type="ARBA" id="ARBA00022490"/>
    </source>
</evidence>
<accession>A0A2A6E2C8</accession>
<comment type="caution">
    <text evidence="18">The sequence shown here is derived from an EMBL/GenBank/DDBJ whole genome shotgun (WGS) entry which is preliminary data.</text>
</comment>
<evidence type="ECO:0000256" key="3">
    <source>
        <dbReference type="ARBA" id="ARBA00004496"/>
    </source>
</evidence>
<comment type="pathway">
    <text evidence="4 16">Cell wall biogenesis; peptidoglycan biosynthesis.</text>
</comment>
<evidence type="ECO:0000256" key="12">
    <source>
        <dbReference type="ARBA" id="ARBA00023002"/>
    </source>
</evidence>
<dbReference type="AlphaFoldDB" id="A0A2A6E2C8"/>
<dbReference type="InterPro" id="IPR016167">
    <property type="entry name" value="FAD-bd_PCMH_sub1"/>
</dbReference>
<dbReference type="InterPro" id="IPR036318">
    <property type="entry name" value="FAD-bd_PCMH-like_sf"/>
</dbReference>
<dbReference type="PANTHER" id="PTHR21071">
    <property type="entry name" value="UDP-N-ACETYLENOLPYRUVOYLGLUCOSAMINE REDUCTASE"/>
    <property type="match status" value="1"/>
</dbReference>
<gene>
    <name evidence="16" type="primary">murB</name>
    <name evidence="18" type="ORF">BLM47_03045</name>
</gene>
<organism evidence="18 19">
    <name type="scientific">Candidatus Reconcilbacillus cellulovorans</name>
    <dbReference type="NCBI Taxonomy" id="1906605"/>
    <lineage>
        <taxon>Bacteria</taxon>
        <taxon>Bacillati</taxon>
        <taxon>Bacillota</taxon>
        <taxon>Bacilli</taxon>
        <taxon>Bacillales</taxon>
        <taxon>Paenibacillaceae</taxon>
        <taxon>Candidatus Reconcilbacillus</taxon>
    </lineage>
</organism>
<dbReference type="GO" id="GO:0071949">
    <property type="term" value="F:FAD binding"/>
    <property type="evidence" value="ECO:0007669"/>
    <property type="project" value="InterPro"/>
</dbReference>
<keyword evidence="5 16" id="KW-0963">Cytoplasm</keyword>
<dbReference type="SUPFAM" id="SSF56194">
    <property type="entry name" value="Uridine diphospho-N-Acetylenolpyruvylglucosamine reductase, MurB, C-terminal domain"/>
    <property type="match status" value="1"/>
</dbReference>
<keyword evidence="11 16" id="KW-0573">Peptidoglycan synthesis</keyword>
<dbReference type="InterPro" id="IPR003170">
    <property type="entry name" value="MurB"/>
</dbReference>
<evidence type="ECO:0000256" key="7">
    <source>
        <dbReference type="ARBA" id="ARBA00022630"/>
    </source>
</evidence>
<dbReference type="GO" id="GO:0008762">
    <property type="term" value="F:UDP-N-acetylmuramate dehydrogenase activity"/>
    <property type="evidence" value="ECO:0007669"/>
    <property type="project" value="UniProtKB-UniRule"/>
</dbReference>
<keyword evidence="14 16" id="KW-0961">Cell wall biogenesis/degradation</keyword>
<dbReference type="InterPro" id="IPR036635">
    <property type="entry name" value="MurB_C_sf"/>
</dbReference>
<dbReference type="UniPathway" id="UPA00219"/>
<dbReference type="Pfam" id="PF02873">
    <property type="entry name" value="MurB_C"/>
    <property type="match status" value="1"/>
</dbReference>
<dbReference type="GO" id="GO:0008360">
    <property type="term" value="P:regulation of cell shape"/>
    <property type="evidence" value="ECO:0007669"/>
    <property type="project" value="UniProtKB-KW"/>
</dbReference>
<evidence type="ECO:0000256" key="11">
    <source>
        <dbReference type="ARBA" id="ARBA00022984"/>
    </source>
</evidence>
<feature type="active site" description="Proton donor" evidence="16">
    <location>
        <position position="224"/>
    </location>
</feature>
<comment type="catalytic activity">
    <reaction evidence="15 16">
        <text>UDP-N-acetyl-alpha-D-muramate + NADP(+) = UDP-N-acetyl-3-O-(1-carboxyvinyl)-alpha-D-glucosamine + NADPH + H(+)</text>
        <dbReference type="Rhea" id="RHEA:12248"/>
        <dbReference type="ChEBI" id="CHEBI:15378"/>
        <dbReference type="ChEBI" id="CHEBI:57783"/>
        <dbReference type="ChEBI" id="CHEBI:58349"/>
        <dbReference type="ChEBI" id="CHEBI:68483"/>
        <dbReference type="ChEBI" id="CHEBI:70757"/>
        <dbReference type="EC" id="1.3.1.98"/>
    </reaction>
</comment>
<dbReference type="NCBIfam" id="TIGR00179">
    <property type="entry name" value="murB"/>
    <property type="match status" value="1"/>
</dbReference>
<dbReference type="GO" id="GO:0051301">
    <property type="term" value="P:cell division"/>
    <property type="evidence" value="ECO:0007669"/>
    <property type="project" value="UniProtKB-KW"/>
</dbReference>
<keyword evidence="6 16" id="KW-0132">Cell division</keyword>
<comment type="function">
    <text evidence="2 16">Cell wall formation.</text>
</comment>
<reference evidence="18 19" key="1">
    <citation type="submission" date="2016-12" db="EMBL/GenBank/DDBJ databases">
        <title>Candidatus Reconcilibacillus cellulovorans genome.</title>
        <authorList>
            <person name="Kolinko S."/>
            <person name="Wu Y.-W."/>
            <person name="Tachea F."/>
            <person name="Denzel E."/>
            <person name="Hiras J."/>
            <person name="Baecker N."/>
            <person name="Chan L.J."/>
            <person name="Eichorst S.A."/>
            <person name="Frey D."/>
            <person name="Adams P.D."/>
            <person name="Pray T."/>
            <person name="Tanjore D."/>
            <person name="Petzold C.J."/>
            <person name="Gladden J.M."/>
            <person name="Simmons B.A."/>
            <person name="Singer S.W."/>
        </authorList>
    </citation>
    <scope>NUCLEOTIDE SEQUENCE [LARGE SCALE GENOMIC DNA]</scope>
    <source>
        <strain evidence="18">JTherm</strain>
    </source>
</reference>
<dbReference type="InterPro" id="IPR006094">
    <property type="entry name" value="Oxid_FAD_bind_N"/>
</dbReference>
<dbReference type="GO" id="GO:0071555">
    <property type="term" value="P:cell wall organization"/>
    <property type="evidence" value="ECO:0007669"/>
    <property type="project" value="UniProtKB-KW"/>
</dbReference>
<dbReference type="GO" id="GO:0009252">
    <property type="term" value="P:peptidoglycan biosynthetic process"/>
    <property type="evidence" value="ECO:0007669"/>
    <property type="project" value="UniProtKB-UniRule"/>
</dbReference>
<dbReference type="Gene3D" id="3.90.78.10">
    <property type="entry name" value="UDP-N-acetylenolpyruvoylglucosamine reductase, C-terminal domain"/>
    <property type="match status" value="1"/>
</dbReference>
<dbReference type="InterPro" id="IPR016169">
    <property type="entry name" value="FAD-bd_PCMH_sub2"/>
</dbReference>
<keyword evidence="13 16" id="KW-0131">Cell cycle</keyword>
<dbReference type="InterPro" id="IPR016166">
    <property type="entry name" value="FAD-bd_PCMH"/>
</dbReference>
<protein>
    <recommendedName>
        <fullName evidence="16">UDP-N-acetylenolpyruvoylglucosamine reductase</fullName>
        <ecNumber evidence="16">1.3.1.98</ecNumber>
    </recommendedName>
    <alternativeName>
        <fullName evidence="16">UDP-N-acetylmuramate dehydrogenase</fullName>
    </alternativeName>
</protein>
<evidence type="ECO:0000313" key="19">
    <source>
        <dbReference type="Proteomes" id="UP000243688"/>
    </source>
</evidence>
<comment type="similarity">
    <text evidence="16">Belongs to the MurB family.</text>
</comment>
<evidence type="ECO:0000256" key="4">
    <source>
        <dbReference type="ARBA" id="ARBA00004752"/>
    </source>
</evidence>
<evidence type="ECO:0000256" key="2">
    <source>
        <dbReference type="ARBA" id="ARBA00003921"/>
    </source>
</evidence>
<dbReference type="SUPFAM" id="SSF56176">
    <property type="entry name" value="FAD-binding/transporter-associated domain-like"/>
    <property type="match status" value="1"/>
</dbReference>
<evidence type="ECO:0000259" key="17">
    <source>
        <dbReference type="PROSITE" id="PS51387"/>
    </source>
</evidence>